<evidence type="ECO:0000313" key="3">
    <source>
        <dbReference type="Proteomes" id="UP000237640"/>
    </source>
</evidence>
<comment type="caution">
    <text evidence="2">The sequence shown here is derived from an EMBL/GenBank/DDBJ whole genome shotgun (WGS) entry which is preliminary data.</text>
</comment>
<dbReference type="Pfam" id="PF13568">
    <property type="entry name" value="OMP_b-brl_2"/>
    <property type="match status" value="1"/>
</dbReference>
<dbReference type="RefSeq" id="WP_245911961.1">
    <property type="nucleotide sequence ID" value="NZ_PVYX01000001.1"/>
</dbReference>
<protein>
    <submittedName>
        <fullName evidence="2">Outer membrane protein with beta-barrel domain</fullName>
    </submittedName>
</protein>
<dbReference type="EMBL" id="PVYX01000001">
    <property type="protein sequence ID" value="PRX57654.1"/>
    <property type="molecule type" value="Genomic_DNA"/>
</dbReference>
<reference evidence="2 3" key="1">
    <citation type="submission" date="2018-03" db="EMBL/GenBank/DDBJ databases">
        <title>Genomic Encyclopedia of Archaeal and Bacterial Type Strains, Phase II (KMG-II): from individual species to whole genera.</title>
        <authorList>
            <person name="Goeker M."/>
        </authorList>
    </citation>
    <scope>NUCLEOTIDE SEQUENCE [LARGE SCALE GENOMIC DNA]</scope>
    <source>
        <strain evidence="2 3">DSM 25027</strain>
    </source>
</reference>
<organism evidence="2 3">
    <name type="scientific">Flagellimonas meridianipacifica</name>
    <dbReference type="NCBI Taxonomy" id="1080225"/>
    <lineage>
        <taxon>Bacteria</taxon>
        <taxon>Pseudomonadati</taxon>
        <taxon>Bacteroidota</taxon>
        <taxon>Flavobacteriia</taxon>
        <taxon>Flavobacteriales</taxon>
        <taxon>Flavobacteriaceae</taxon>
        <taxon>Flagellimonas</taxon>
    </lineage>
</organism>
<accession>A0A2T0MJ97</accession>
<dbReference type="InterPro" id="IPR025665">
    <property type="entry name" value="Beta-barrel_OMP_2"/>
</dbReference>
<dbReference type="AlphaFoldDB" id="A0A2T0MJ97"/>
<evidence type="ECO:0000259" key="1">
    <source>
        <dbReference type="Pfam" id="PF13568"/>
    </source>
</evidence>
<evidence type="ECO:0000313" key="2">
    <source>
        <dbReference type="EMBL" id="PRX57654.1"/>
    </source>
</evidence>
<proteinExistence type="predicted"/>
<gene>
    <name evidence="2" type="ORF">CLV81_1663</name>
</gene>
<sequence>MKYNLWVLLFILCQFAGNSQQENSSEISRYFEDQFYIGTGINFLTERPTGVVQNSLSYNLQLGFIKDIPINKARNFGLGLGLGYATNSYFSNIRADNSGGEIAYSILDSDDFRRNKLETHAIEMPLEIRWRTSTATEYKFWRIYGGLRFAYIFAGSSKLVLETENSLNITDDTIRFSNSDIRDFQYGLTLSFGYNTFNIHSYYSLNPLLNDGVVLDNGESIDTRVFRIGIIFYIL</sequence>
<keyword evidence="3" id="KW-1185">Reference proteome</keyword>
<name>A0A2T0MJ97_9FLAO</name>
<feature type="domain" description="Outer membrane protein beta-barrel" evidence="1">
    <location>
        <begin position="19"/>
        <end position="209"/>
    </location>
</feature>
<dbReference type="Proteomes" id="UP000237640">
    <property type="component" value="Unassembled WGS sequence"/>
</dbReference>